<accession>A0A1M5UTA6</accession>
<evidence type="ECO:0000313" key="3">
    <source>
        <dbReference type="Proteomes" id="UP000184357"/>
    </source>
</evidence>
<dbReference type="InterPro" id="IPR010985">
    <property type="entry name" value="Ribbon_hlx_hlx"/>
</dbReference>
<name>A0A1M5UTA6_9EURY</name>
<proteinExistence type="predicted"/>
<feature type="domain" description="Ribbon-helix-helix protein CopG" evidence="1">
    <location>
        <begin position="30"/>
        <end position="65"/>
    </location>
</feature>
<dbReference type="Proteomes" id="UP000184357">
    <property type="component" value="Unassembled WGS sequence"/>
</dbReference>
<dbReference type="EMBL" id="FQWV01000012">
    <property type="protein sequence ID" value="SHH65953.1"/>
    <property type="molecule type" value="Genomic_DNA"/>
</dbReference>
<dbReference type="CDD" id="cd22231">
    <property type="entry name" value="RHH_NikR_HicB-like"/>
    <property type="match status" value="1"/>
</dbReference>
<dbReference type="RefSeq" id="WP_073311249.1">
    <property type="nucleotide sequence ID" value="NZ_FQWV01000012.1"/>
</dbReference>
<organism evidence="2 3">
    <name type="scientific">Halobaculum gomorrense</name>
    <dbReference type="NCBI Taxonomy" id="43928"/>
    <lineage>
        <taxon>Archaea</taxon>
        <taxon>Methanobacteriati</taxon>
        <taxon>Methanobacteriota</taxon>
        <taxon>Stenosarchaea group</taxon>
        <taxon>Halobacteria</taxon>
        <taxon>Halobacteriales</taxon>
        <taxon>Haloferacaceae</taxon>
        <taxon>Halobaculum</taxon>
    </lineage>
</organism>
<evidence type="ECO:0000259" key="1">
    <source>
        <dbReference type="Pfam" id="PF01402"/>
    </source>
</evidence>
<protein>
    <submittedName>
        <fullName evidence="2">Ribbon-helix-helix protein, copG family</fullName>
    </submittedName>
</protein>
<evidence type="ECO:0000313" key="2">
    <source>
        <dbReference type="EMBL" id="SHH65953.1"/>
    </source>
</evidence>
<dbReference type="STRING" id="43928.SAMN05443636_3119"/>
<sequence length="70" mass="7536">MSRSSPDAVPADQAALAAQFDASGTARRDTVRIPPELDAGIEQLVKEDAFESRSALYRAAIRQLLVSYDG</sequence>
<dbReference type="AlphaFoldDB" id="A0A1M5UTA6"/>
<dbReference type="GO" id="GO:0006355">
    <property type="term" value="P:regulation of DNA-templated transcription"/>
    <property type="evidence" value="ECO:0007669"/>
    <property type="project" value="InterPro"/>
</dbReference>
<gene>
    <name evidence="2" type="ORF">SAMN05443636_3119</name>
</gene>
<keyword evidence="3" id="KW-1185">Reference proteome</keyword>
<reference evidence="2 3" key="1">
    <citation type="submission" date="2016-11" db="EMBL/GenBank/DDBJ databases">
        <authorList>
            <person name="Jaros S."/>
            <person name="Januszkiewicz K."/>
            <person name="Wedrychowicz H."/>
        </authorList>
    </citation>
    <scope>NUCLEOTIDE SEQUENCE [LARGE SCALE GENOMIC DNA]</scope>
    <source>
        <strain evidence="2 3">DSM 9297</strain>
    </source>
</reference>
<dbReference type="InterPro" id="IPR002145">
    <property type="entry name" value="CopG"/>
</dbReference>
<dbReference type="SUPFAM" id="SSF47598">
    <property type="entry name" value="Ribbon-helix-helix"/>
    <property type="match status" value="1"/>
</dbReference>
<dbReference type="InterPro" id="IPR013321">
    <property type="entry name" value="Arc_rbn_hlx_hlx"/>
</dbReference>
<dbReference type="Gene3D" id="1.10.1220.10">
    <property type="entry name" value="Met repressor-like"/>
    <property type="match status" value="1"/>
</dbReference>
<dbReference type="Pfam" id="PF01402">
    <property type="entry name" value="RHH_1"/>
    <property type="match status" value="1"/>
</dbReference>